<evidence type="ECO:0000256" key="6">
    <source>
        <dbReference type="ARBA" id="ARBA00023157"/>
    </source>
</evidence>
<evidence type="ECO:0000256" key="3">
    <source>
        <dbReference type="ARBA" id="ARBA00022525"/>
    </source>
</evidence>
<evidence type="ECO:0000256" key="7">
    <source>
        <dbReference type="ARBA" id="ARBA00037228"/>
    </source>
</evidence>
<dbReference type="Proteomes" id="UP000504603">
    <property type="component" value="Unplaced"/>
</dbReference>
<gene>
    <name evidence="9" type="primary">LOC111025777</name>
</gene>
<dbReference type="GO" id="GO:0005179">
    <property type="term" value="F:hormone activity"/>
    <property type="evidence" value="ECO:0007669"/>
    <property type="project" value="UniProtKB-KW"/>
</dbReference>
<dbReference type="GeneID" id="111025777"/>
<dbReference type="KEGG" id="mcha:111025777"/>
<evidence type="ECO:0000256" key="5">
    <source>
        <dbReference type="ARBA" id="ARBA00022729"/>
    </source>
</evidence>
<reference evidence="9" key="1">
    <citation type="submission" date="2025-08" db="UniProtKB">
        <authorList>
            <consortium name="RefSeq"/>
        </authorList>
    </citation>
    <scope>IDENTIFICATION</scope>
    <source>
        <strain evidence="9">OHB3-1</strain>
    </source>
</reference>
<dbReference type="OrthoDB" id="1626802at2759"/>
<dbReference type="InterPro" id="IPR008801">
    <property type="entry name" value="RALF"/>
</dbReference>
<keyword evidence="6" id="KW-1015">Disulfide bond</keyword>
<dbReference type="RefSeq" id="XP_022159360.1">
    <property type="nucleotide sequence ID" value="XM_022303668.1"/>
</dbReference>
<comment type="similarity">
    <text evidence="2">Belongs to the plant rapid alkalinization factor (RALF) family.</text>
</comment>
<dbReference type="GO" id="GO:0005576">
    <property type="term" value="C:extracellular region"/>
    <property type="evidence" value="ECO:0007669"/>
    <property type="project" value="UniProtKB-SubCell"/>
</dbReference>
<dbReference type="GO" id="GO:0040008">
    <property type="term" value="P:regulation of growth"/>
    <property type="evidence" value="ECO:0007669"/>
    <property type="project" value="UniProtKB-ARBA"/>
</dbReference>
<protein>
    <submittedName>
        <fullName evidence="9">Uncharacterized protein LOC111025777</fullName>
    </submittedName>
</protein>
<keyword evidence="8" id="KW-1185">Reference proteome</keyword>
<keyword evidence="4" id="KW-0372">Hormone</keyword>
<comment type="function">
    <text evidence="7">Cell signaling peptide that may regulate plant stress, growth, and development. Mediates a rapid alkalinization of extracellular space by mediating a transient increase in the cytoplasmic Ca(2+) concentration leading to a calcium-dependent signaling events through a cell surface receptor and a concomitant activation of some intracellular mitogen-activated protein kinases.</text>
</comment>
<dbReference type="PANTHER" id="PTHR34270:SF3">
    <property type="entry name" value="PROTEIN RALF-LIKE 16-RELATED"/>
    <property type="match status" value="1"/>
</dbReference>
<dbReference type="Pfam" id="PF05498">
    <property type="entry name" value="RALF"/>
    <property type="match status" value="1"/>
</dbReference>
<keyword evidence="3" id="KW-0964">Secreted</keyword>
<comment type="subcellular location">
    <subcellularLocation>
        <location evidence="1">Secreted</location>
    </subcellularLocation>
</comment>
<keyword evidence="5" id="KW-0732">Signal</keyword>
<evidence type="ECO:0000313" key="9">
    <source>
        <dbReference type="RefSeq" id="XP_022159360.1"/>
    </source>
</evidence>
<dbReference type="AlphaFoldDB" id="A0A6J1DYH7"/>
<proteinExistence type="inferred from homology"/>
<dbReference type="PANTHER" id="PTHR34270">
    <property type="entry name" value="PROTEIN RALF-LIKE 15-RELATED"/>
    <property type="match status" value="1"/>
</dbReference>
<evidence type="ECO:0000256" key="4">
    <source>
        <dbReference type="ARBA" id="ARBA00022702"/>
    </source>
</evidence>
<sequence>MAISKGSMFIFVGILLYCMGMIDITNATRFIHYDPLRGDVSPGCSPTHPELCKLHSANPYKRGCTSIDRCRGGSDIIDDAEMIVEGDAENKIKDSKTKILKSDTKNDLIGGAEKIVKGDAENNVKDSKEKILRSDMKNDLISGAEKIVKGDAGKINP</sequence>
<evidence type="ECO:0000313" key="8">
    <source>
        <dbReference type="Proteomes" id="UP000504603"/>
    </source>
</evidence>
<accession>A0A6J1DYH7</accession>
<name>A0A6J1DYH7_MOMCH</name>
<evidence type="ECO:0000256" key="1">
    <source>
        <dbReference type="ARBA" id="ARBA00004613"/>
    </source>
</evidence>
<organism evidence="8 9">
    <name type="scientific">Momordica charantia</name>
    <name type="common">Bitter gourd</name>
    <name type="synonym">Balsam pear</name>
    <dbReference type="NCBI Taxonomy" id="3673"/>
    <lineage>
        <taxon>Eukaryota</taxon>
        <taxon>Viridiplantae</taxon>
        <taxon>Streptophyta</taxon>
        <taxon>Embryophyta</taxon>
        <taxon>Tracheophyta</taxon>
        <taxon>Spermatophyta</taxon>
        <taxon>Magnoliopsida</taxon>
        <taxon>eudicotyledons</taxon>
        <taxon>Gunneridae</taxon>
        <taxon>Pentapetalae</taxon>
        <taxon>rosids</taxon>
        <taxon>fabids</taxon>
        <taxon>Cucurbitales</taxon>
        <taxon>Cucurbitaceae</taxon>
        <taxon>Momordiceae</taxon>
        <taxon>Momordica</taxon>
    </lineage>
</organism>
<evidence type="ECO:0000256" key="2">
    <source>
        <dbReference type="ARBA" id="ARBA00009178"/>
    </source>
</evidence>